<dbReference type="Gene3D" id="3.20.180.10">
    <property type="entry name" value="PNP-oxidase-like"/>
    <property type="match status" value="1"/>
</dbReference>
<feature type="domain" description="DUF2470" evidence="1">
    <location>
        <begin position="150"/>
        <end position="225"/>
    </location>
</feature>
<keyword evidence="3" id="KW-1185">Reference proteome</keyword>
<protein>
    <submittedName>
        <fullName evidence="2">DUF2470 domain-containing protein</fullName>
    </submittedName>
</protein>
<name>A0ABY5W3B6_9ACTN</name>
<accession>A0ABY5W3B6</accession>
<dbReference type="InterPro" id="IPR037119">
    <property type="entry name" value="Haem_oxidase_HugZ-like_sf"/>
</dbReference>
<evidence type="ECO:0000313" key="2">
    <source>
        <dbReference type="EMBL" id="UWP83596.1"/>
    </source>
</evidence>
<dbReference type="SUPFAM" id="SSF50475">
    <property type="entry name" value="FMN-binding split barrel"/>
    <property type="match status" value="1"/>
</dbReference>
<dbReference type="EMBL" id="CP073720">
    <property type="protein sequence ID" value="UWP83596.1"/>
    <property type="molecule type" value="Genomic_DNA"/>
</dbReference>
<evidence type="ECO:0000259" key="1">
    <source>
        <dbReference type="Pfam" id="PF10615"/>
    </source>
</evidence>
<dbReference type="Pfam" id="PF10615">
    <property type="entry name" value="DUF2470"/>
    <property type="match status" value="1"/>
</dbReference>
<evidence type="ECO:0000313" key="3">
    <source>
        <dbReference type="Proteomes" id="UP001059617"/>
    </source>
</evidence>
<dbReference type="Proteomes" id="UP001059617">
    <property type="component" value="Chromosome"/>
</dbReference>
<dbReference type="InterPro" id="IPR019595">
    <property type="entry name" value="DUF2470"/>
</dbReference>
<reference evidence="2" key="2">
    <citation type="submission" date="2022-09" db="EMBL/GenBank/DDBJ databases">
        <title>Biosynthetic gene clusters of Dactylosporangioum fulvum.</title>
        <authorList>
            <person name="Caradec T."/>
        </authorList>
    </citation>
    <scope>NUCLEOTIDE SEQUENCE</scope>
    <source>
        <strain evidence="2">NRRL B-16292</strain>
    </source>
</reference>
<reference evidence="2" key="1">
    <citation type="submission" date="2021-04" db="EMBL/GenBank/DDBJ databases">
        <authorList>
            <person name="Hartkoorn R.C."/>
            <person name="Beaudoing E."/>
            <person name="Hot D."/>
        </authorList>
    </citation>
    <scope>NUCLEOTIDE SEQUENCE</scope>
    <source>
        <strain evidence="2">NRRL B-16292</strain>
    </source>
</reference>
<sequence>MPVIKLPTAAERLRSLLTAASSLTLNVPGHRCDLVGRHRVDRAGRIVLELPDESHVAHLVRAEPDLAAAIELTDLIATPVRVYAGVSRVRARATFSGWLTPTATEAGELLAVMELGSATLLERGFGGDEVDVEADEFAAARPDPLAEAEADMLCHLATAHPDAVERLSRLVPPHHLHGVHRILPVRLDRFGVVLRLEFASRARDVQLPFPAPLDRAEQAGERMQELFARARCCRPGH</sequence>
<organism evidence="2 3">
    <name type="scientific">Dactylosporangium fulvum</name>
    <dbReference type="NCBI Taxonomy" id="53359"/>
    <lineage>
        <taxon>Bacteria</taxon>
        <taxon>Bacillati</taxon>
        <taxon>Actinomycetota</taxon>
        <taxon>Actinomycetes</taxon>
        <taxon>Micromonosporales</taxon>
        <taxon>Micromonosporaceae</taxon>
        <taxon>Dactylosporangium</taxon>
    </lineage>
</organism>
<dbReference type="RefSeq" id="WP_259861391.1">
    <property type="nucleotide sequence ID" value="NZ_BAAAST010000087.1"/>
</dbReference>
<proteinExistence type="predicted"/>
<gene>
    <name evidence="2" type="ORF">Dfulv_04775</name>
</gene>